<comment type="caution">
    <text evidence="3">The sequence shown here is derived from an EMBL/GenBank/DDBJ whole genome shotgun (WGS) entry which is preliminary data.</text>
</comment>
<name>A0ABX9Y3B3_MICCH</name>
<evidence type="ECO:0000259" key="2">
    <source>
        <dbReference type="Pfam" id="PF01402"/>
    </source>
</evidence>
<dbReference type="Proteomes" id="UP000274694">
    <property type="component" value="Unassembled WGS sequence"/>
</dbReference>
<organism evidence="3 4">
    <name type="scientific">Micromonospora chalcea</name>
    <dbReference type="NCBI Taxonomy" id="1874"/>
    <lineage>
        <taxon>Bacteria</taxon>
        <taxon>Bacillati</taxon>
        <taxon>Actinomycetota</taxon>
        <taxon>Actinomycetes</taxon>
        <taxon>Micromonosporales</taxon>
        <taxon>Micromonosporaceae</taxon>
        <taxon>Micromonospora</taxon>
    </lineage>
</organism>
<dbReference type="EMBL" id="QGTA01000212">
    <property type="protein sequence ID" value="RQW90983.1"/>
    <property type="molecule type" value="Genomic_DNA"/>
</dbReference>
<dbReference type="CDD" id="cd22235">
    <property type="entry name" value="RHH_CopG_archaea"/>
    <property type="match status" value="1"/>
</dbReference>
<accession>A0ABX9Y3B3</accession>
<dbReference type="InterPro" id="IPR002145">
    <property type="entry name" value="CopG"/>
</dbReference>
<sequence length="162" mass="17506">MASVPPSPREGEARRRTAPHIATGAAHRRCGCGILTYARRGEEVRSDVKPSSAAGTYAGGGARRSTGTAGSRIDRYPASRRGVAMSKETPEATSGQMRLSVNLSADAAEAIRELTERRGITITELIRRAISTQKYVDDAVNRGAKILIEEPDEKLRELIFVL</sequence>
<gene>
    <name evidence="3" type="ORF">DLJ60_18845</name>
</gene>
<feature type="region of interest" description="Disordered" evidence="1">
    <location>
        <begin position="43"/>
        <end position="96"/>
    </location>
</feature>
<dbReference type="Pfam" id="PF01402">
    <property type="entry name" value="RHH_1"/>
    <property type="match status" value="1"/>
</dbReference>
<evidence type="ECO:0000313" key="3">
    <source>
        <dbReference type="EMBL" id="RQW90983.1"/>
    </source>
</evidence>
<protein>
    <submittedName>
        <fullName evidence="3">CopG family transcriptional regulator</fullName>
    </submittedName>
</protein>
<evidence type="ECO:0000313" key="4">
    <source>
        <dbReference type="Proteomes" id="UP000274694"/>
    </source>
</evidence>
<proteinExistence type="predicted"/>
<feature type="domain" description="Ribbon-helix-helix protein CopG" evidence="2">
    <location>
        <begin position="97"/>
        <end position="132"/>
    </location>
</feature>
<reference evidence="3 4" key="1">
    <citation type="submission" date="2018-05" db="EMBL/GenBank/DDBJ databases">
        <title>Micromonospora from Atacama Desert.</title>
        <authorList>
            <person name="Carro L."/>
            <person name="Goodfellow M."/>
            <person name="Klenk H.-P."/>
        </authorList>
    </citation>
    <scope>NUCLEOTIDE SEQUENCE [LARGE SCALE GENOMIC DNA]</scope>
    <source>
        <strain evidence="3 4">LB41</strain>
    </source>
</reference>
<feature type="region of interest" description="Disordered" evidence="1">
    <location>
        <begin position="1"/>
        <end position="22"/>
    </location>
</feature>
<keyword evidence="4" id="KW-1185">Reference proteome</keyword>
<evidence type="ECO:0000256" key="1">
    <source>
        <dbReference type="SAM" id="MobiDB-lite"/>
    </source>
</evidence>